<proteinExistence type="predicted"/>
<reference evidence="1" key="1">
    <citation type="journal article" date="2021" name="Mol. Ecol. Resour.">
        <title>Apolygus lucorum genome provides insights into omnivorousness and mesophyll feeding.</title>
        <authorList>
            <person name="Liu Y."/>
            <person name="Liu H."/>
            <person name="Wang H."/>
            <person name="Huang T."/>
            <person name="Liu B."/>
            <person name="Yang B."/>
            <person name="Yin L."/>
            <person name="Li B."/>
            <person name="Zhang Y."/>
            <person name="Zhang S."/>
            <person name="Jiang F."/>
            <person name="Zhang X."/>
            <person name="Ren Y."/>
            <person name="Wang B."/>
            <person name="Wang S."/>
            <person name="Lu Y."/>
            <person name="Wu K."/>
            <person name="Fan W."/>
            <person name="Wang G."/>
        </authorList>
    </citation>
    <scope>NUCLEOTIDE SEQUENCE</scope>
    <source>
        <strain evidence="1">12Hb</strain>
    </source>
</reference>
<evidence type="ECO:0000313" key="2">
    <source>
        <dbReference type="Proteomes" id="UP000466442"/>
    </source>
</evidence>
<dbReference type="EMBL" id="WIXP02000009">
    <property type="protein sequence ID" value="KAF6205525.1"/>
    <property type="molecule type" value="Genomic_DNA"/>
</dbReference>
<name>A0A8S9XD78_APOLU</name>
<evidence type="ECO:0000313" key="1">
    <source>
        <dbReference type="EMBL" id="KAF6205525.1"/>
    </source>
</evidence>
<protein>
    <submittedName>
        <fullName evidence="1">Uncharacterized protein</fullName>
    </submittedName>
</protein>
<dbReference type="AlphaFoldDB" id="A0A8S9XD78"/>
<organism evidence="1 2">
    <name type="scientific">Apolygus lucorum</name>
    <name type="common">Small green plant bug</name>
    <name type="synonym">Lygocoris lucorum</name>
    <dbReference type="NCBI Taxonomy" id="248454"/>
    <lineage>
        <taxon>Eukaryota</taxon>
        <taxon>Metazoa</taxon>
        <taxon>Ecdysozoa</taxon>
        <taxon>Arthropoda</taxon>
        <taxon>Hexapoda</taxon>
        <taxon>Insecta</taxon>
        <taxon>Pterygota</taxon>
        <taxon>Neoptera</taxon>
        <taxon>Paraneoptera</taxon>
        <taxon>Hemiptera</taxon>
        <taxon>Heteroptera</taxon>
        <taxon>Panheteroptera</taxon>
        <taxon>Cimicomorpha</taxon>
        <taxon>Miridae</taxon>
        <taxon>Mirini</taxon>
        <taxon>Apolygus</taxon>
    </lineage>
</organism>
<comment type="caution">
    <text evidence="1">The sequence shown here is derived from an EMBL/GenBank/DDBJ whole genome shotgun (WGS) entry which is preliminary data.</text>
</comment>
<dbReference type="Proteomes" id="UP000466442">
    <property type="component" value="Linkage Group LG9"/>
</dbReference>
<gene>
    <name evidence="1" type="ORF">GE061_019698</name>
</gene>
<sequence>MYKFNRSEQRTHKYFTKTREATYSYNHRSSMLTNSSNSSGVFVVGCIVRLVDFPLQAGGLVVGDELDHRLQYQTFVRAGRPIRDARVAHFVLEEPIQPRPQLDDQSRQFDRATENQVFFQFDHFVVALVENDDVVAEKYQRHGEHHSRVVQVDLGTFQFLEINDELAGVFGVRRKNGFRVKLNSLRIYG</sequence>
<keyword evidence="2" id="KW-1185">Reference proteome</keyword>
<accession>A0A8S9XD78</accession>